<evidence type="ECO:0000313" key="3">
    <source>
        <dbReference type="Proteomes" id="UP000743001"/>
    </source>
</evidence>
<dbReference type="Proteomes" id="UP000743001">
    <property type="component" value="Unassembled WGS sequence"/>
</dbReference>
<reference evidence="2 3" key="1">
    <citation type="submission" date="2021-06" db="EMBL/GenBank/DDBJ databases">
        <authorList>
            <person name="Sun Q."/>
            <person name="Li D."/>
        </authorList>
    </citation>
    <scope>NUCLEOTIDE SEQUENCE [LARGE SCALE GENOMIC DNA]</scope>
    <source>
        <strain evidence="2 3">MSJ-6</strain>
    </source>
</reference>
<feature type="domain" description="Prenylated flavin chaperone LpdD-like" evidence="1">
    <location>
        <begin position="6"/>
        <end position="105"/>
    </location>
</feature>
<dbReference type="Pfam" id="PF21758">
    <property type="entry name" value="PAC_bac"/>
    <property type="match status" value="1"/>
</dbReference>
<evidence type="ECO:0000313" key="2">
    <source>
        <dbReference type="EMBL" id="MBU5672540.1"/>
    </source>
</evidence>
<protein>
    <recommendedName>
        <fullName evidence="1">Prenylated flavin chaperone LpdD-like domain-containing protein</fullName>
    </recommendedName>
</protein>
<proteinExistence type="predicted"/>
<gene>
    <name evidence="2" type="ORF">KQJ23_11955</name>
</gene>
<keyword evidence="3" id="KW-1185">Reference proteome</keyword>
<name>A0ABS6FTQ8_9BACL</name>
<organism evidence="2 3">
    <name type="scientific">Paenibacillus brevis</name>
    <dbReference type="NCBI Taxonomy" id="2841508"/>
    <lineage>
        <taxon>Bacteria</taxon>
        <taxon>Bacillati</taxon>
        <taxon>Bacillota</taxon>
        <taxon>Bacilli</taxon>
        <taxon>Bacillales</taxon>
        <taxon>Paenibacillaceae</taxon>
        <taxon>Paenibacillus</taxon>
    </lineage>
</organism>
<sequence length="117" mass="12893">MDPFSDIKLEAASLGRDLLVTITGGEVHIGAASTAYWADGRVDVQTAALPGHKEHVLTVKLAERAAAQLHCTVTLVMGIHYDNLTKLEIDQISKRTEQLMEQYLLQAERRNGDEQHG</sequence>
<dbReference type="EMBL" id="JAHLQJ010000009">
    <property type="protein sequence ID" value="MBU5672540.1"/>
    <property type="molecule type" value="Genomic_DNA"/>
</dbReference>
<comment type="caution">
    <text evidence="2">The sequence shown here is derived from an EMBL/GenBank/DDBJ whole genome shotgun (WGS) entry which is preliminary data.</text>
</comment>
<dbReference type="InterPro" id="IPR048844">
    <property type="entry name" value="LpdD_chaperone-like"/>
</dbReference>
<accession>A0ABS6FTQ8</accession>
<dbReference type="RefSeq" id="WP_216479119.1">
    <property type="nucleotide sequence ID" value="NZ_JAHLQJ010000009.1"/>
</dbReference>
<evidence type="ECO:0000259" key="1">
    <source>
        <dbReference type="Pfam" id="PF21758"/>
    </source>
</evidence>